<reference evidence="3 4" key="1">
    <citation type="submission" date="2019-06" db="EMBL/GenBank/DDBJ databases">
        <title>Sequencing the genomes of 1000 actinobacteria strains.</title>
        <authorList>
            <person name="Klenk H.-P."/>
        </authorList>
    </citation>
    <scope>NUCLEOTIDE SEQUENCE [LARGE SCALE GENOMIC DNA]</scope>
    <source>
        <strain evidence="3 4">DSM 43186</strain>
    </source>
</reference>
<comment type="caution">
    <text evidence="3">The sequence shown here is derived from an EMBL/GenBank/DDBJ whole genome shotgun (WGS) entry which is preliminary data.</text>
</comment>
<keyword evidence="2" id="KW-0812">Transmembrane</keyword>
<gene>
    <name evidence="3" type="ORF">FHX40_3335</name>
</gene>
<protein>
    <submittedName>
        <fullName evidence="3">Uncharacterized protein DUF3352</fullName>
    </submittedName>
</protein>
<organism evidence="3 4">
    <name type="scientific">Thermopolyspora flexuosa</name>
    <dbReference type="NCBI Taxonomy" id="103836"/>
    <lineage>
        <taxon>Bacteria</taxon>
        <taxon>Bacillati</taxon>
        <taxon>Actinomycetota</taxon>
        <taxon>Actinomycetes</taxon>
        <taxon>Streptosporangiales</taxon>
        <taxon>Streptosporangiaceae</taxon>
        <taxon>Thermopolyspora</taxon>
    </lineage>
</organism>
<feature type="compositionally biased region" description="Pro residues" evidence="1">
    <location>
        <begin position="1"/>
        <end position="15"/>
    </location>
</feature>
<evidence type="ECO:0000256" key="2">
    <source>
        <dbReference type="SAM" id="Phobius"/>
    </source>
</evidence>
<keyword evidence="2" id="KW-1133">Transmembrane helix</keyword>
<keyword evidence="4" id="KW-1185">Reference proteome</keyword>
<name>A0A543J196_9ACTN</name>
<feature type="compositionally biased region" description="Low complexity" evidence="1">
    <location>
        <begin position="41"/>
        <end position="100"/>
    </location>
</feature>
<dbReference type="InterPro" id="IPR021787">
    <property type="entry name" value="DUF3352"/>
</dbReference>
<sequence>MPVNDPPNQPYPPDQDPNRTVVYRPQQGRPQQGTPQGGQQYGQPPQGGPQYAQPPQGAPQYGQQPYGGQPYGQPGQGAPQYGQQPYGAQPYGQGAPQYGQPYGGQPYGQPGQGAPQYGRPYGGQQAYGAATGEEPTLHAPRPAWTPGGQGPEVLGSEPGGAGQPRKKGWLLAIVAAVIVALLGGGGYVAVNALSGGGAQPQDVLPGNALAYIRLDLDPAANQKIAMFNIARKFTVTKDAFSGEDPRQAIVELLKQSEDVKVDFAKDVEPWLGHRVGIAVLPPEQAGKDPEVVLAVQVTDEDAARDGLAKITEDDVVIGFREDYALLAENQKLLDQAVNASATLAQNGDFSGDMATLGEPGVLSFWANLSEVIKSAGDGITADQREQLKDLEGSRFVGALRFDSAYAELAGMVRGVKNLPEGGTAGAQVTTLPATTAGALSISGLGELLNERWNDLLRSAPSGADGTSFEQQLNQLQQATGLRLPQDLVTLLGTNVTLAVDERGLDQQNPNIGVRFATDAAAAEQVYAKLERLFNQSAGAGMGTTTTTATPQIFKASKEGTFVLAASQAYADELAKDGALGQNETFTTAVPDAEKAAFTLYVDLDKIEPLYLQNLQGDDRANAQVLRAVGLSGNIDGDQVNVSLRVLFN</sequence>
<dbReference type="Pfam" id="PF11832">
    <property type="entry name" value="DUF3352"/>
    <property type="match status" value="2"/>
</dbReference>
<dbReference type="EMBL" id="VFPQ01000001">
    <property type="protein sequence ID" value="TQM76590.1"/>
    <property type="molecule type" value="Genomic_DNA"/>
</dbReference>
<feature type="compositionally biased region" description="Low complexity" evidence="1">
    <location>
        <begin position="107"/>
        <end position="132"/>
    </location>
</feature>
<evidence type="ECO:0000256" key="1">
    <source>
        <dbReference type="SAM" id="MobiDB-lite"/>
    </source>
</evidence>
<feature type="transmembrane region" description="Helical" evidence="2">
    <location>
        <begin position="169"/>
        <end position="190"/>
    </location>
</feature>
<evidence type="ECO:0000313" key="3">
    <source>
        <dbReference type="EMBL" id="TQM76590.1"/>
    </source>
</evidence>
<keyword evidence="2" id="KW-0472">Membrane</keyword>
<feature type="region of interest" description="Disordered" evidence="1">
    <location>
        <begin position="1"/>
        <end position="161"/>
    </location>
</feature>
<proteinExistence type="predicted"/>
<evidence type="ECO:0000313" key="4">
    <source>
        <dbReference type="Proteomes" id="UP000319213"/>
    </source>
</evidence>
<dbReference type="AlphaFoldDB" id="A0A543J196"/>
<dbReference type="Proteomes" id="UP000319213">
    <property type="component" value="Unassembled WGS sequence"/>
</dbReference>
<dbReference type="OrthoDB" id="5241887at2"/>
<feature type="compositionally biased region" description="Low complexity" evidence="1">
    <location>
        <begin position="25"/>
        <end position="34"/>
    </location>
</feature>
<accession>A0A543J196</accession>